<evidence type="ECO:0000313" key="3">
    <source>
        <dbReference type="Proteomes" id="UP000075885"/>
    </source>
</evidence>
<organism evidence="2 3">
    <name type="scientific">Anopheles epiroticus</name>
    <dbReference type="NCBI Taxonomy" id="199890"/>
    <lineage>
        <taxon>Eukaryota</taxon>
        <taxon>Metazoa</taxon>
        <taxon>Ecdysozoa</taxon>
        <taxon>Arthropoda</taxon>
        <taxon>Hexapoda</taxon>
        <taxon>Insecta</taxon>
        <taxon>Pterygota</taxon>
        <taxon>Neoptera</taxon>
        <taxon>Endopterygota</taxon>
        <taxon>Diptera</taxon>
        <taxon>Nematocera</taxon>
        <taxon>Culicoidea</taxon>
        <taxon>Culicidae</taxon>
        <taxon>Anophelinae</taxon>
        <taxon>Anopheles</taxon>
    </lineage>
</organism>
<evidence type="ECO:0000256" key="1">
    <source>
        <dbReference type="SAM" id="MobiDB-lite"/>
    </source>
</evidence>
<name>A0A182PJ38_9DIPT</name>
<keyword evidence="3" id="KW-1185">Reference proteome</keyword>
<dbReference type="VEuPathDB" id="VectorBase:AEPI006952"/>
<sequence>MRATLAEKEVNSLKEKLSTTDRGVSNNNNNNNNSNSVNNNDGNDMDVTAPPLPPSLAATATLPLALPRLATSTSPTPPTVSSPSTIVEQNGITPPSPSTTPVSESGSIHRPEGALSPSEKPLAGSRSPMARVRSPDIDRKVQQELAALAHTINNNCIASSNNNHNVRSPTQSPPTAGDDKMDCDSAGALHTASSKGKTKDEEQNVSECHKGNSSSSSEKMNNSTETNCSGGETESSAKEPALDSRTRSLTEELSAKDREHTIS</sequence>
<dbReference type="AlphaFoldDB" id="A0A182PJ38"/>
<accession>A0A182PJ38</accession>
<feature type="compositionally biased region" description="Basic and acidic residues" evidence="1">
    <location>
        <begin position="1"/>
        <end position="19"/>
    </location>
</feature>
<evidence type="ECO:0000313" key="2">
    <source>
        <dbReference type="EnsemblMetazoa" id="AEPI006952-PA"/>
    </source>
</evidence>
<feature type="region of interest" description="Disordered" evidence="1">
    <location>
        <begin position="158"/>
        <end position="263"/>
    </location>
</feature>
<protein>
    <submittedName>
        <fullName evidence="2">Uncharacterized protein</fullName>
    </submittedName>
</protein>
<feature type="compositionally biased region" description="Low complexity" evidence="1">
    <location>
        <begin position="23"/>
        <end position="42"/>
    </location>
</feature>
<reference evidence="2" key="2">
    <citation type="submission" date="2020-05" db="UniProtKB">
        <authorList>
            <consortium name="EnsemblMetazoa"/>
        </authorList>
    </citation>
    <scope>IDENTIFICATION</scope>
    <source>
        <strain evidence="2">Epiroticus2</strain>
    </source>
</reference>
<proteinExistence type="predicted"/>
<reference evidence="3" key="1">
    <citation type="submission" date="2013-03" db="EMBL/GenBank/DDBJ databases">
        <title>The Genome Sequence of Anopheles epiroticus epiroticus2.</title>
        <authorList>
            <consortium name="The Broad Institute Genomics Platform"/>
            <person name="Neafsey D.E."/>
            <person name="Howell P."/>
            <person name="Walker B."/>
            <person name="Young S.K."/>
            <person name="Zeng Q."/>
            <person name="Gargeya S."/>
            <person name="Fitzgerald M."/>
            <person name="Haas B."/>
            <person name="Abouelleil A."/>
            <person name="Allen A.W."/>
            <person name="Alvarado L."/>
            <person name="Arachchi H.M."/>
            <person name="Berlin A.M."/>
            <person name="Chapman S.B."/>
            <person name="Gainer-Dewar J."/>
            <person name="Goldberg J."/>
            <person name="Griggs A."/>
            <person name="Gujja S."/>
            <person name="Hansen M."/>
            <person name="Howarth C."/>
            <person name="Imamovic A."/>
            <person name="Ireland A."/>
            <person name="Larimer J."/>
            <person name="McCowan C."/>
            <person name="Murphy C."/>
            <person name="Pearson M."/>
            <person name="Poon T.W."/>
            <person name="Priest M."/>
            <person name="Roberts A."/>
            <person name="Saif S."/>
            <person name="Shea T."/>
            <person name="Sisk P."/>
            <person name="Sykes S."/>
            <person name="Wortman J."/>
            <person name="Nusbaum C."/>
            <person name="Birren B."/>
        </authorList>
    </citation>
    <scope>NUCLEOTIDE SEQUENCE [LARGE SCALE GENOMIC DNA]</scope>
    <source>
        <strain evidence="3">Epiroticus2</strain>
    </source>
</reference>
<feature type="region of interest" description="Disordered" evidence="1">
    <location>
        <begin position="69"/>
        <end position="131"/>
    </location>
</feature>
<feature type="compositionally biased region" description="Basic and acidic residues" evidence="1">
    <location>
        <begin position="235"/>
        <end position="263"/>
    </location>
</feature>
<feature type="compositionally biased region" description="Basic and acidic residues" evidence="1">
    <location>
        <begin position="197"/>
        <end position="210"/>
    </location>
</feature>
<feature type="region of interest" description="Disordered" evidence="1">
    <location>
        <begin position="1"/>
        <end position="56"/>
    </location>
</feature>
<dbReference type="Proteomes" id="UP000075885">
    <property type="component" value="Unassembled WGS sequence"/>
</dbReference>
<dbReference type="EnsemblMetazoa" id="AEPI006952-RA">
    <property type="protein sequence ID" value="AEPI006952-PA"/>
    <property type="gene ID" value="AEPI006952"/>
</dbReference>
<feature type="compositionally biased region" description="Low complexity" evidence="1">
    <location>
        <begin position="212"/>
        <end position="227"/>
    </location>
</feature>